<organism evidence="2 3">
    <name type="scientific">Ridgeia piscesae</name>
    <name type="common">Tubeworm</name>
    <dbReference type="NCBI Taxonomy" id="27915"/>
    <lineage>
        <taxon>Eukaryota</taxon>
        <taxon>Metazoa</taxon>
        <taxon>Spiralia</taxon>
        <taxon>Lophotrochozoa</taxon>
        <taxon>Annelida</taxon>
        <taxon>Polychaeta</taxon>
        <taxon>Sedentaria</taxon>
        <taxon>Canalipalpata</taxon>
        <taxon>Sabellida</taxon>
        <taxon>Siboglinidae</taxon>
        <taxon>Ridgeia</taxon>
    </lineage>
</organism>
<evidence type="ECO:0000313" key="3">
    <source>
        <dbReference type="Proteomes" id="UP001209878"/>
    </source>
</evidence>
<dbReference type="AlphaFoldDB" id="A0AAD9UHZ1"/>
<evidence type="ECO:0000256" key="1">
    <source>
        <dbReference type="SAM" id="MobiDB-lite"/>
    </source>
</evidence>
<reference evidence="2" key="1">
    <citation type="journal article" date="2023" name="Mol. Biol. Evol.">
        <title>Third-Generation Sequencing Reveals the Adaptive Role of the Epigenome in Three Deep-Sea Polychaetes.</title>
        <authorList>
            <person name="Perez M."/>
            <person name="Aroh O."/>
            <person name="Sun Y."/>
            <person name="Lan Y."/>
            <person name="Juniper S.K."/>
            <person name="Young C.R."/>
            <person name="Angers B."/>
            <person name="Qian P.Y."/>
        </authorList>
    </citation>
    <scope>NUCLEOTIDE SEQUENCE</scope>
    <source>
        <strain evidence="2">R07B-5</strain>
    </source>
</reference>
<name>A0AAD9UHZ1_RIDPI</name>
<feature type="region of interest" description="Disordered" evidence="1">
    <location>
        <begin position="81"/>
        <end position="114"/>
    </location>
</feature>
<accession>A0AAD9UHZ1</accession>
<protein>
    <submittedName>
        <fullName evidence="2">Uncharacterized protein</fullName>
    </submittedName>
</protein>
<sequence length="114" mass="13041">MWRSLRRASAFWWRHLLTIELNSIRRASFLRSSYGMKHCVELPITSQHCDLFGACQRRQHFNLVLNACDVDGCPWEGRVAGRSDVHTGQTDHHERLQGQHDTAEVTATQGASQP</sequence>
<dbReference type="Proteomes" id="UP001209878">
    <property type="component" value="Unassembled WGS sequence"/>
</dbReference>
<proteinExistence type="predicted"/>
<dbReference type="EMBL" id="JAODUO010000090">
    <property type="protein sequence ID" value="KAK2190031.1"/>
    <property type="molecule type" value="Genomic_DNA"/>
</dbReference>
<feature type="compositionally biased region" description="Basic and acidic residues" evidence="1">
    <location>
        <begin position="81"/>
        <end position="103"/>
    </location>
</feature>
<gene>
    <name evidence="2" type="ORF">NP493_91g00005</name>
</gene>
<comment type="caution">
    <text evidence="2">The sequence shown here is derived from an EMBL/GenBank/DDBJ whole genome shotgun (WGS) entry which is preliminary data.</text>
</comment>
<keyword evidence="3" id="KW-1185">Reference proteome</keyword>
<feature type="compositionally biased region" description="Polar residues" evidence="1">
    <location>
        <begin position="105"/>
        <end position="114"/>
    </location>
</feature>
<evidence type="ECO:0000313" key="2">
    <source>
        <dbReference type="EMBL" id="KAK2190031.1"/>
    </source>
</evidence>